<reference evidence="1 2" key="1">
    <citation type="submission" date="2019-12" db="EMBL/GenBank/DDBJ databases">
        <authorList>
            <person name="Alioto T."/>
            <person name="Alioto T."/>
            <person name="Gomez Garrido J."/>
        </authorList>
    </citation>
    <scope>NUCLEOTIDE SEQUENCE [LARGE SCALE GENOMIC DNA]</scope>
</reference>
<proteinExistence type="predicted"/>
<keyword evidence="2" id="KW-1185">Reference proteome</keyword>
<dbReference type="Proteomes" id="UP000594638">
    <property type="component" value="Unassembled WGS sequence"/>
</dbReference>
<sequence>MKGAAAPTDTDQVVASCPVTQRNFPDWIPRASQFNLVLPAAHNRKLIICLHILQGEKLSQANE</sequence>
<name>A0A8S0RCJ1_OLEEU</name>
<comment type="caution">
    <text evidence="1">The sequence shown here is derived from an EMBL/GenBank/DDBJ whole genome shotgun (WGS) entry which is preliminary data.</text>
</comment>
<dbReference type="EMBL" id="CACTIH010002499">
    <property type="protein sequence ID" value="CAA2976655.1"/>
    <property type="molecule type" value="Genomic_DNA"/>
</dbReference>
<feature type="non-terminal residue" evidence="1">
    <location>
        <position position="63"/>
    </location>
</feature>
<organism evidence="1 2">
    <name type="scientific">Olea europaea subsp. europaea</name>
    <dbReference type="NCBI Taxonomy" id="158383"/>
    <lineage>
        <taxon>Eukaryota</taxon>
        <taxon>Viridiplantae</taxon>
        <taxon>Streptophyta</taxon>
        <taxon>Embryophyta</taxon>
        <taxon>Tracheophyta</taxon>
        <taxon>Spermatophyta</taxon>
        <taxon>Magnoliopsida</taxon>
        <taxon>eudicotyledons</taxon>
        <taxon>Gunneridae</taxon>
        <taxon>Pentapetalae</taxon>
        <taxon>asterids</taxon>
        <taxon>lamiids</taxon>
        <taxon>Lamiales</taxon>
        <taxon>Oleaceae</taxon>
        <taxon>Oleeae</taxon>
        <taxon>Olea</taxon>
    </lineage>
</organism>
<accession>A0A8S0RCJ1</accession>
<dbReference type="Gramene" id="OE9A013431T1">
    <property type="protein sequence ID" value="OE9A013431C1"/>
    <property type="gene ID" value="OE9A013431"/>
</dbReference>
<dbReference type="AlphaFoldDB" id="A0A8S0RCJ1"/>
<protein>
    <submittedName>
        <fullName evidence="1">Uncharacterized protein</fullName>
    </submittedName>
</protein>
<gene>
    <name evidence="1" type="ORF">OLEA9_A013431</name>
</gene>
<evidence type="ECO:0000313" key="1">
    <source>
        <dbReference type="EMBL" id="CAA2976655.1"/>
    </source>
</evidence>
<evidence type="ECO:0000313" key="2">
    <source>
        <dbReference type="Proteomes" id="UP000594638"/>
    </source>
</evidence>